<evidence type="ECO:0000256" key="1">
    <source>
        <dbReference type="ARBA" id="ARBA00006192"/>
    </source>
</evidence>
<dbReference type="Proteomes" id="UP000663853">
    <property type="component" value="Unassembled WGS sequence"/>
</dbReference>
<dbReference type="InterPro" id="IPR011990">
    <property type="entry name" value="TPR-like_helical_dom_sf"/>
</dbReference>
<evidence type="ECO:0000256" key="5">
    <source>
        <dbReference type="PROSITE-ProRule" id="PRU00708"/>
    </source>
</evidence>
<dbReference type="PANTHER" id="PTHR47447">
    <property type="entry name" value="OS03G0856100 PROTEIN"/>
    <property type="match status" value="1"/>
</dbReference>
<dbReference type="Gene3D" id="1.25.40.10">
    <property type="entry name" value="Tetratricopeptide repeat domain"/>
    <property type="match status" value="4"/>
</dbReference>
<comment type="caution">
    <text evidence="7">The sequence shown here is derived from an EMBL/GenBank/DDBJ whole genome shotgun (WGS) entry which is preliminary data.</text>
</comment>
<dbReference type="InterPro" id="IPR057027">
    <property type="entry name" value="TPR_mt"/>
</dbReference>
<organism evidence="7 8">
    <name type="scientific">Rhizoctonia solani</name>
    <dbReference type="NCBI Taxonomy" id="456999"/>
    <lineage>
        <taxon>Eukaryota</taxon>
        <taxon>Fungi</taxon>
        <taxon>Dikarya</taxon>
        <taxon>Basidiomycota</taxon>
        <taxon>Agaricomycotina</taxon>
        <taxon>Agaricomycetes</taxon>
        <taxon>Cantharellales</taxon>
        <taxon>Ceratobasidiaceae</taxon>
        <taxon>Rhizoctonia</taxon>
    </lineage>
</organism>
<sequence>MSLAALRTARRCVARHIDPSTGPRILSSIRHASTAEEIKQRLYDSPVLRIRAPTQDVATLNKRLEARVNDRNVVGIVRLWVAAIENGVRPDAVSYDTLLKVTASYGLFDVTLKIFEDMLKMGVGDKQQGLNYVLEVSGILARVRFLGLTGWFLKSAAADPTLEAKVFKMFEEHGCSWDTITYQHILEALARRENLEMALQVLSEMPAKGITPNVQCIQTVICLAGQMGMPQLALELTINSEDIPGVVTDQVWMEVLMSGAAVMNPDVVQRAWDSVRRTGCRPPEPLCVEILNTSCRHGLPELAQSVLSCLKEAGCAIQEHHLAPLVGSYAVAGQLREAYLALDLFKDYKVKILPESASALVEAIDKSISTLDNAWDVLSQLPRPVAIEAVNATLQAATNLSDMQRAIGIYKELSDLEVSPTAATYDILLGGCLSISHAELGERLYQDMLSRGIKPTLQTYSRLILLSLTQETYESAFTRLEEIKEKRMIPPQRVYEALVRRCVEESDPRAELALEDMEICGYRVSPGLRDYLLKGEKRQDTANEAMAWVRSVSDRVSRG</sequence>
<gene>
    <name evidence="7" type="ORF">RDB_LOCUS12077</name>
</gene>
<evidence type="ECO:0000256" key="4">
    <source>
        <dbReference type="ARBA" id="ARBA00044511"/>
    </source>
</evidence>
<feature type="domain" description="Pentatricopeptide repeat-containing protein-mitochondrial" evidence="6">
    <location>
        <begin position="157"/>
        <end position="219"/>
    </location>
</feature>
<evidence type="ECO:0000259" key="6">
    <source>
        <dbReference type="Pfam" id="PF23276"/>
    </source>
</evidence>
<feature type="repeat" description="PPR" evidence="5">
    <location>
        <begin position="421"/>
        <end position="455"/>
    </location>
</feature>
<dbReference type="NCBIfam" id="TIGR00756">
    <property type="entry name" value="PPR"/>
    <property type="match status" value="2"/>
</dbReference>
<feature type="domain" description="Pentatricopeptide repeat-containing protein-mitochondrial" evidence="6">
    <location>
        <begin position="286"/>
        <end position="412"/>
    </location>
</feature>
<feature type="repeat" description="PPR" evidence="5">
    <location>
        <begin position="91"/>
        <end position="125"/>
    </location>
</feature>
<dbReference type="EMBL" id="CAJMXA010000202">
    <property type="protein sequence ID" value="CAE6420874.1"/>
    <property type="molecule type" value="Genomic_DNA"/>
</dbReference>
<evidence type="ECO:0000256" key="3">
    <source>
        <dbReference type="ARBA" id="ARBA00044493"/>
    </source>
</evidence>
<evidence type="ECO:0000256" key="2">
    <source>
        <dbReference type="ARBA" id="ARBA00022737"/>
    </source>
</evidence>
<dbReference type="Pfam" id="PF23276">
    <property type="entry name" value="TPR_24"/>
    <property type="match status" value="2"/>
</dbReference>
<feature type="repeat" description="PPR" evidence="5">
    <location>
        <begin position="178"/>
        <end position="212"/>
    </location>
</feature>
<dbReference type="PANTHER" id="PTHR47447:SF17">
    <property type="entry name" value="OS12G0638900 PROTEIN"/>
    <property type="match status" value="1"/>
</dbReference>
<name>A0A8H3ADW6_9AGAM</name>
<accession>A0A8H3ADW6</accession>
<evidence type="ECO:0000313" key="8">
    <source>
        <dbReference type="Proteomes" id="UP000663853"/>
    </source>
</evidence>
<keyword evidence="2" id="KW-0677">Repeat</keyword>
<dbReference type="AlphaFoldDB" id="A0A8H3ADW6"/>
<dbReference type="PROSITE" id="PS51375">
    <property type="entry name" value="PPR"/>
    <property type="match status" value="3"/>
</dbReference>
<comment type="similarity">
    <text evidence="1">Belongs to the CCM1 family.</text>
</comment>
<evidence type="ECO:0000313" key="7">
    <source>
        <dbReference type="EMBL" id="CAE6420874.1"/>
    </source>
</evidence>
<dbReference type="InterPro" id="IPR002885">
    <property type="entry name" value="PPR_rpt"/>
</dbReference>
<comment type="function">
    <text evidence="3">Regulates mitochondrial small subunit maturation by controlling 15S rRNA 5'-end processing. Localizes to the 5' precursor of the 15S rRNA in a position that is subsequently occupied by mS47 in the mature yeast mtSSU. Uses structure and sequence-specific RNA recognition, binding to a single-stranded region of the precursor and specifically recognizing bases -6 to -1. The exchange of Ccm1 for mS47 is coupled to the irreversible removal of precursor rRNA that is accompanied by conformational changes of the mitoribosomal proteins uS5m and mS26. These conformational changes signal completion of 5'-end rRNA processing through protection of the mature 5'-end of the 15S rRNA and stabilization of mS47. The removal of the 5' precursor together with the dissociation of Ccm1 may be catalyzed by the 5'-3' exoribonuclease Pet127. Involved in the specific removal of group I introns in mitochondrial encoded transcripts.</text>
</comment>
<proteinExistence type="inferred from homology"/>
<protein>
    <recommendedName>
        <fullName evidence="6">Pentatricopeptide repeat-containing protein-mitochondrial domain-containing protein</fullName>
    </recommendedName>
</protein>
<comment type="subunit">
    <text evidence="4">Binds to mitochondrial small subunit 15S rRNA.</text>
</comment>
<reference evidence="7" key="1">
    <citation type="submission" date="2021-01" db="EMBL/GenBank/DDBJ databases">
        <authorList>
            <person name="Kaushik A."/>
        </authorList>
    </citation>
    <scope>NUCLEOTIDE SEQUENCE</scope>
    <source>
        <strain evidence="7">AG6-10EEA</strain>
    </source>
</reference>
<dbReference type="Pfam" id="PF13812">
    <property type="entry name" value="PPR_3"/>
    <property type="match status" value="1"/>
</dbReference>
<dbReference type="Pfam" id="PF01535">
    <property type="entry name" value="PPR"/>
    <property type="match status" value="1"/>
</dbReference>